<gene>
    <name evidence="2" type="ORF">ZIOFF_003373</name>
</gene>
<dbReference type="EMBL" id="JACMSC010000001">
    <property type="protein sequence ID" value="KAG6538260.1"/>
    <property type="molecule type" value="Genomic_DNA"/>
</dbReference>
<feature type="region of interest" description="Disordered" evidence="1">
    <location>
        <begin position="48"/>
        <end position="135"/>
    </location>
</feature>
<feature type="compositionally biased region" description="Low complexity" evidence="1">
    <location>
        <begin position="87"/>
        <end position="99"/>
    </location>
</feature>
<reference evidence="2 3" key="1">
    <citation type="submission" date="2020-08" db="EMBL/GenBank/DDBJ databases">
        <title>Plant Genome Project.</title>
        <authorList>
            <person name="Zhang R.-G."/>
        </authorList>
    </citation>
    <scope>NUCLEOTIDE SEQUENCE [LARGE SCALE GENOMIC DNA]</scope>
    <source>
        <tissue evidence="2">Rhizome</tissue>
    </source>
</reference>
<dbReference type="PANTHER" id="PTHR37218">
    <property type="entry name" value="COILED-COIL PROTEIN"/>
    <property type="match status" value="1"/>
</dbReference>
<accession>A0A8J5MAG8</accession>
<feature type="region of interest" description="Disordered" evidence="1">
    <location>
        <begin position="149"/>
        <end position="172"/>
    </location>
</feature>
<proteinExistence type="predicted"/>
<dbReference type="AlphaFoldDB" id="A0A8J5MAG8"/>
<feature type="region of interest" description="Disordered" evidence="1">
    <location>
        <begin position="1"/>
        <end position="31"/>
    </location>
</feature>
<dbReference type="Proteomes" id="UP000734854">
    <property type="component" value="Unassembled WGS sequence"/>
</dbReference>
<feature type="compositionally biased region" description="Basic residues" evidence="1">
    <location>
        <begin position="1"/>
        <end position="11"/>
    </location>
</feature>
<dbReference type="OrthoDB" id="673745at2759"/>
<evidence type="ECO:0000313" key="3">
    <source>
        <dbReference type="Proteomes" id="UP000734854"/>
    </source>
</evidence>
<comment type="caution">
    <text evidence="2">The sequence shown here is derived from an EMBL/GenBank/DDBJ whole genome shotgun (WGS) entry which is preliminary data.</text>
</comment>
<evidence type="ECO:0000313" key="2">
    <source>
        <dbReference type="EMBL" id="KAG6538260.1"/>
    </source>
</evidence>
<keyword evidence="3" id="KW-1185">Reference proteome</keyword>
<feature type="compositionally biased region" description="Basic residues" evidence="1">
    <location>
        <begin position="149"/>
        <end position="166"/>
    </location>
</feature>
<dbReference type="PANTHER" id="PTHR37218:SF2">
    <property type="entry name" value="COILED-COIL PROTEIN"/>
    <property type="match status" value="1"/>
</dbReference>
<sequence length="241" mass="27566">MGGKGQRRREKNYRAAHGGETRLPPPPSVKELDVIPFKLRKIMEFRNENFSAVKQGHAPTSKDSRGQKKRKPVSDCDSENNKKMNKNESSSTTSSVNKEGIPAIKEDHLNSNDAIKTQFLNGEGKEKQKRKVPKDLRFVDMDRVAGVSRKKKRKDYFEAKKKKNKRPKIDDVRNFPGREEIVFGEVVQAPPKLSVPKRSTKGPLDAFHERVRLETIEAYRQKRGWESRPGVHIPMPENPST</sequence>
<protein>
    <submittedName>
        <fullName evidence="2">Uncharacterized protein</fullName>
    </submittedName>
</protein>
<name>A0A8J5MAG8_ZINOF</name>
<evidence type="ECO:0000256" key="1">
    <source>
        <dbReference type="SAM" id="MobiDB-lite"/>
    </source>
</evidence>
<organism evidence="2 3">
    <name type="scientific">Zingiber officinale</name>
    <name type="common">Ginger</name>
    <name type="synonym">Amomum zingiber</name>
    <dbReference type="NCBI Taxonomy" id="94328"/>
    <lineage>
        <taxon>Eukaryota</taxon>
        <taxon>Viridiplantae</taxon>
        <taxon>Streptophyta</taxon>
        <taxon>Embryophyta</taxon>
        <taxon>Tracheophyta</taxon>
        <taxon>Spermatophyta</taxon>
        <taxon>Magnoliopsida</taxon>
        <taxon>Liliopsida</taxon>
        <taxon>Zingiberales</taxon>
        <taxon>Zingiberaceae</taxon>
        <taxon>Zingiber</taxon>
    </lineage>
</organism>
<feature type="compositionally biased region" description="Polar residues" evidence="1">
    <location>
        <begin position="111"/>
        <end position="120"/>
    </location>
</feature>